<proteinExistence type="predicted"/>
<dbReference type="Proteomes" id="UP000313359">
    <property type="component" value="Unassembled WGS sequence"/>
</dbReference>
<keyword evidence="2" id="KW-1185">Reference proteome</keyword>
<accession>A0A5C2SQ38</accession>
<reference evidence="1" key="1">
    <citation type="journal article" date="2018" name="Genome Biol. Evol.">
        <title>Genomics and development of Lentinus tigrinus, a white-rot wood-decaying mushroom with dimorphic fruiting bodies.</title>
        <authorList>
            <person name="Wu B."/>
            <person name="Xu Z."/>
            <person name="Knudson A."/>
            <person name="Carlson A."/>
            <person name="Chen N."/>
            <person name="Kovaka S."/>
            <person name="LaButti K."/>
            <person name="Lipzen A."/>
            <person name="Pennachio C."/>
            <person name="Riley R."/>
            <person name="Schakwitz W."/>
            <person name="Umezawa K."/>
            <person name="Ohm R.A."/>
            <person name="Grigoriev I.V."/>
            <person name="Nagy L.G."/>
            <person name="Gibbons J."/>
            <person name="Hibbett D."/>
        </authorList>
    </citation>
    <scope>NUCLEOTIDE SEQUENCE [LARGE SCALE GENOMIC DNA]</scope>
    <source>
        <strain evidence="1">ALCF2SS1-6</strain>
    </source>
</reference>
<protein>
    <submittedName>
        <fullName evidence="1">Uncharacterized protein</fullName>
    </submittedName>
</protein>
<name>A0A5C2SQ38_9APHY</name>
<gene>
    <name evidence="1" type="ORF">L227DRAFT_212450</name>
</gene>
<sequence length="194" mass="21531">MFVDAAAPPPASRHTRSSILPACELSSLLSRLGACLTPYPGRSLAALSSPTSHLPFWPLLNAPYSMYYCPQPRPLALLCDSDAPRRPYTPGVQASPHVRARSPSLPVRLTFISHFYISLHCFADDSEMSEADEAHARLPIPFIREQACRTDLGTQSTIHLDSRPSRPRVFVLHSECDPVIHPQSIHRPSRSCIR</sequence>
<dbReference type="AlphaFoldDB" id="A0A5C2SQ38"/>
<evidence type="ECO:0000313" key="1">
    <source>
        <dbReference type="EMBL" id="RPD65454.1"/>
    </source>
</evidence>
<organism evidence="1 2">
    <name type="scientific">Lentinus tigrinus ALCF2SS1-6</name>
    <dbReference type="NCBI Taxonomy" id="1328759"/>
    <lineage>
        <taxon>Eukaryota</taxon>
        <taxon>Fungi</taxon>
        <taxon>Dikarya</taxon>
        <taxon>Basidiomycota</taxon>
        <taxon>Agaricomycotina</taxon>
        <taxon>Agaricomycetes</taxon>
        <taxon>Polyporales</taxon>
        <taxon>Polyporaceae</taxon>
        <taxon>Lentinus</taxon>
    </lineage>
</organism>
<dbReference type="EMBL" id="ML122252">
    <property type="protein sequence ID" value="RPD65454.1"/>
    <property type="molecule type" value="Genomic_DNA"/>
</dbReference>
<evidence type="ECO:0000313" key="2">
    <source>
        <dbReference type="Proteomes" id="UP000313359"/>
    </source>
</evidence>